<dbReference type="STRING" id="670155.SAMN04488001_0674"/>
<dbReference type="OrthoDB" id="7351979at2"/>
<evidence type="ECO:0000313" key="3">
    <source>
        <dbReference type="Proteomes" id="UP000199441"/>
    </source>
</evidence>
<accession>A0A1H2S2B7</accession>
<organism evidence="2 3">
    <name type="scientific">Litoreibacter albidus</name>
    <dbReference type="NCBI Taxonomy" id="670155"/>
    <lineage>
        <taxon>Bacteria</taxon>
        <taxon>Pseudomonadati</taxon>
        <taxon>Pseudomonadota</taxon>
        <taxon>Alphaproteobacteria</taxon>
        <taxon>Rhodobacterales</taxon>
        <taxon>Roseobacteraceae</taxon>
        <taxon>Litoreibacter</taxon>
    </lineage>
</organism>
<dbReference type="RefSeq" id="WP_089944396.1">
    <property type="nucleotide sequence ID" value="NZ_FNOI01000001.1"/>
</dbReference>
<evidence type="ECO:0000313" key="2">
    <source>
        <dbReference type="EMBL" id="SDW25728.1"/>
    </source>
</evidence>
<dbReference type="AlphaFoldDB" id="A0A1H2S2B7"/>
<dbReference type="EMBL" id="FNOI01000001">
    <property type="protein sequence ID" value="SDW25728.1"/>
    <property type="molecule type" value="Genomic_DNA"/>
</dbReference>
<gene>
    <name evidence="2" type="ORF">SAMN04488001_0674</name>
</gene>
<sequence length="143" mass="16766">MLKGLNQFEGEWQLTRIIKDRRNDVEGRLSGIATFTPSAPLELQYEEEGELVYGQQPSMIATRRYIWRGFEGEHASKIAVAFEDGSPFHVIALDRSMPDDDHQCDPDFYHVSYDFTAWPEWEAVWRVVGPSKDYRMISRYKRM</sequence>
<proteinExistence type="predicted"/>
<dbReference type="Pfam" id="PF19834">
    <property type="entry name" value="DUF6314"/>
    <property type="match status" value="1"/>
</dbReference>
<protein>
    <recommendedName>
        <fullName evidence="1">DUF6314 domain-containing protein</fullName>
    </recommendedName>
</protein>
<keyword evidence="3" id="KW-1185">Reference proteome</keyword>
<feature type="domain" description="DUF6314" evidence="1">
    <location>
        <begin position="8"/>
        <end position="142"/>
    </location>
</feature>
<dbReference type="Proteomes" id="UP000199441">
    <property type="component" value="Unassembled WGS sequence"/>
</dbReference>
<evidence type="ECO:0000259" key="1">
    <source>
        <dbReference type="Pfam" id="PF19834"/>
    </source>
</evidence>
<dbReference type="InterPro" id="IPR045632">
    <property type="entry name" value="DUF6314"/>
</dbReference>
<reference evidence="3" key="1">
    <citation type="submission" date="2016-10" db="EMBL/GenBank/DDBJ databases">
        <authorList>
            <person name="Varghese N."/>
            <person name="Submissions S."/>
        </authorList>
    </citation>
    <scope>NUCLEOTIDE SEQUENCE [LARGE SCALE GENOMIC DNA]</scope>
    <source>
        <strain evidence="3">DSM 26922</strain>
    </source>
</reference>
<name>A0A1H2S2B7_9RHOB</name>